<evidence type="ECO:0000313" key="2">
    <source>
        <dbReference type="Proteomes" id="UP000610303"/>
    </source>
</evidence>
<reference evidence="1" key="1">
    <citation type="journal article" date="2014" name="Int. J. Syst. Evol. Microbiol.">
        <title>Complete genome sequence of Corynebacterium casei LMG S-19264T (=DSM 44701T), isolated from a smear-ripened cheese.</title>
        <authorList>
            <consortium name="US DOE Joint Genome Institute (JGI-PGF)"/>
            <person name="Walter F."/>
            <person name="Albersmeier A."/>
            <person name="Kalinowski J."/>
            <person name="Ruckert C."/>
        </authorList>
    </citation>
    <scope>NUCLEOTIDE SEQUENCE</scope>
    <source>
        <strain evidence="1">JCM 3346</strain>
    </source>
</reference>
<dbReference type="EMBL" id="BMRJ01000002">
    <property type="protein sequence ID" value="GGR27300.1"/>
    <property type="molecule type" value="Genomic_DNA"/>
</dbReference>
<protein>
    <submittedName>
        <fullName evidence="1">Uncharacterized protein</fullName>
    </submittedName>
</protein>
<comment type="caution">
    <text evidence="1">The sequence shown here is derived from an EMBL/GenBank/DDBJ whole genome shotgun (WGS) entry which is preliminary data.</text>
</comment>
<dbReference type="RefSeq" id="WP_229781761.1">
    <property type="nucleotide sequence ID" value="NZ_BMRJ01000002.1"/>
</dbReference>
<gene>
    <name evidence="1" type="ORF">GCM10010196_21090</name>
</gene>
<dbReference type="AlphaFoldDB" id="A0A918CJF7"/>
<dbReference type="Proteomes" id="UP000610303">
    <property type="component" value="Unassembled WGS sequence"/>
</dbReference>
<keyword evidence="2" id="KW-1185">Reference proteome</keyword>
<name>A0A918CJF7_AGRME</name>
<accession>A0A918CJF7</accession>
<organism evidence="1 2">
    <name type="scientific">Agromyces mediolanus</name>
    <name type="common">Corynebacterium mediolanum</name>
    <dbReference type="NCBI Taxonomy" id="41986"/>
    <lineage>
        <taxon>Bacteria</taxon>
        <taxon>Bacillati</taxon>
        <taxon>Actinomycetota</taxon>
        <taxon>Actinomycetes</taxon>
        <taxon>Micrococcales</taxon>
        <taxon>Microbacteriaceae</taxon>
        <taxon>Agromyces</taxon>
    </lineage>
</organism>
<reference evidence="1" key="2">
    <citation type="submission" date="2020-09" db="EMBL/GenBank/DDBJ databases">
        <authorList>
            <person name="Sun Q."/>
            <person name="Ohkuma M."/>
        </authorList>
    </citation>
    <scope>NUCLEOTIDE SEQUENCE</scope>
    <source>
        <strain evidence="1">JCM 3346</strain>
    </source>
</reference>
<sequence length="102" mass="10537">MHPGRAGPRICGELLDALRGEAEHGSGVTEGEPVLAECGDGAASEGGGRFALGAGCGFALLRFFPRRAGVLWDLDRDVDVEGVGLDVEEESDDLAGDVLDLV</sequence>
<proteinExistence type="predicted"/>
<evidence type="ECO:0000313" key="1">
    <source>
        <dbReference type="EMBL" id="GGR27300.1"/>
    </source>
</evidence>